<comment type="catalytic activity">
    <reaction evidence="7">
        <text>arsenic triglutathione + 2 [thioredoxin]-dithiol + 2 S-adenosyl-L-methionine + H2O = dimethylarsinous acid + 2 [thioredoxin]-disulfide + 3 glutathione + 2 S-adenosyl-L-homocysteine + 2 H(+)</text>
        <dbReference type="Rhea" id="RHEA:69464"/>
        <dbReference type="Rhea" id="RHEA-COMP:10698"/>
        <dbReference type="Rhea" id="RHEA-COMP:10700"/>
        <dbReference type="ChEBI" id="CHEBI:15377"/>
        <dbReference type="ChEBI" id="CHEBI:15378"/>
        <dbReference type="ChEBI" id="CHEBI:23808"/>
        <dbReference type="ChEBI" id="CHEBI:29950"/>
        <dbReference type="ChEBI" id="CHEBI:50058"/>
        <dbReference type="ChEBI" id="CHEBI:57856"/>
        <dbReference type="ChEBI" id="CHEBI:57925"/>
        <dbReference type="ChEBI" id="CHEBI:59789"/>
        <dbReference type="ChEBI" id="CHEBI:183640"/>
        <dbReference type="EC" id="2.1.1.137"/>
    </reaction>
</comment>
<dbReference type="Pfam" id="PF13847">
    <property type="entry name" value="Methyltransf_31"/>
    <property type="match status" value="1"/>
</dbReference>
<evidence type="ECO:0000256" key="4">
    <source>
        <dbReference type="ARBA" id="ARBA00034521"/>
    </source>
</evidence>
<sequence>MIDHNDQHIEIEKRATIRKAILKNYGNVARSSPTGCCGPQLSCCSPGARGTDGKILGYSEEELAAAPEGANLGLGCGNPQAIAQLSPGERVLDLGSGPGFDAFLAARKVGEAGKVIGVDMTPEMISKARRNAEKGAYSNVEFRQGEIENLPVENESIDAIISNCVINLSTDKPRVFAEAFRVLAPGGRLAVSDIVATAELPAEAKDDPLLHSACIAGASTLDDLETMLRQAGFAEISIEPKDSSKDFIKTWAPGSNVGDYLVSAAIRAIKPKH</sequence>
<evidence type="ECO:0000256" key="1">
    <source>
        <dbReference type="ARBA" id="ARBA00022679"/>
    </source>
</evidence>
<dbReference type="AlphaFoldDB" id="A0A644UIA0"/>
<keyword evidence="2" id="KW-0949">S-adenosyl-L-methionine</keyword>
<comment type="catalytic activity">
    <reaction evidence="6">
        <text>arsenic triglutathione + [thioredoxin]-dithiol + S-adenosyl-L-methionine + 2 H2O = methylarsonous acid + [thioredoxin]-disulfide + 3 glutathione + S-adenosyl-L-homocysteine + H(+)</text>
        <dbReference type="Rhea" id="RHEA:69460"/>
        <dbReference type="Rhea" id="RHEA-COMP:10698"/>
        <dbReference type="Rhea" id="RHEA-COMP:10700"/>
        <dbReference type="ChEBI" id="CHEBI:15377"/>
        <dbReference type="ChEBI" id="CHEBI:15378"/>
        <dbReference type="ChEBI" id="CHEBI:17826"/>
        <dbReference type="ChEBI" id="CHEBI:29950"/>
        <dbReference type="ChEBI" id="CHEBI:50058"/>
        <dbReference type="ChEBI" id="CHEBI:57856"/>
        <dbReference type="ChEBI" id="CHEBI:57925"/>
        <dbReference type="ChEBI" id="CHEBI:59789"/>
        <dbReference type="ChEBI" id="CHEBI:183640"/>
        <dbReference type="EC" id="2.1.1.137"/>
    </reaction>
</comment>
<evidence type="ECO:0000256" key="7">
    <source>
        <dbReference type="ARBA" id="ARBA00047943"/>
    </source>
</evidence>
<keyword evidence="1 10" id="KW-0808">Transferase</keyword>
<dbReference type="InterPro" id="IPR026669">
    <property type="entry name" value="Arsenite_MeTrfase-like"/>
</dbReference>
<dbReference type="GO" id="GO:0032259">
    <property type="term" value="P:methylation"/>
    <property type="evidence" value="ECO:0007669"/>
    <property type="project" value="UniProtKB-KW"/>
</dbReference>
<comment type="catalytic activity">
    <reaction evidence="8">
        <text>arsenic triglutathione + 3 [thioredoxin]-dithiol + 3 S-adenosyl-L-methionine = trimethylarsine + 3 [thioredoxin]-disulfide + 3 glutathione + 3 S-adenosyl-L-homocysteine + 3 H(+)</text>
        <dbReference type="Rhea" id="RHEA:69432"/>
        <dbReference type="Rhea" id="RHEA-COMP:10698"/>
        <dbReference type="Rhea" id="RHEA-COMP:10700"/>
        <dbReference type="ChEBI" id="CHEBI:15378"/>
        <dbReference type="ChEBI" id="CHEBI:27130"/>
        <dbReference type="ChEBI" id="CHEBI:29950"/>
        <dbReference type="ChEBI" id="CHEBI:50058"/>
        <dbReference type="ChEBI" id="CHEBI:57856"/>
        <dbReference type="ChEBI" id="CHEBI:57925"/>
        <dbReference type="ChEBI" id="CHEBI:59789"/>
        <dbReference type="ChEBI" id="CHEBI:183640"/>
        <dbReference type="EC" id="2.1.1.137"/>
    </reaction>
</comment>
<dbReference type="EMBL" id="VSSQ01000118">
    <property type="protein sequence ID" value="MPL78611.1"/>
    <property type="molecule type" value="Genomic_DNA"/>
</dbReference>
<proteinExistence type="inferred from homology"/>
<dbReference type="CDD" id="cd02440">
    <property type="entry name" value="AdoMet_MTases"/>
    <property type="match status" value="1"/>
</dbReference>
<evidence type="ECO:0000259" key="9">
    <source>
        <dbReference type="Pfam" id="PF13847"/>
    </source>
</evidence>
<accession>A0A644UIA0</accession>
<comment type="caution">
    <text evidence="10">The sequence shown here is derived from an EMBL/GenBank/DDBJ whole genome shotgun (WGS) entry which is preliminary data.</text>
</comment>
<protein>
    <recommendedName>
        <fullName evidence="5">Arsenite methyltransferase</fullName>
        <ecNumber evidence="4">2.1.1.137</ecNumber>
    </recommendedName>
</protein>
<dbReference type="InterPro" id="IPR029063">
    <property type="entry name" value="SAM-dependent_MTases_sf"/>
</dbReference>
<evidence type="ECO:0000313" key="10">
    <source>
        <dbReference type="EMBL" id="MPL78611.1"/>
    </source>
</evidence>
<dbReference type="Gene3D" id="3.40.50.150">
    <property type="entry name" value="Vaccinia Virus protein VP39"/>
    <property type="match status" value="1"/>
</dbReference>
<dbReference type="EC" id="2.1.1.137" evidence="4"/>
<dbReference type="InterPro" id="IPR025714">
    <property type="entry name" value="Methyltranfer_dom"/>
</dbReference>
<comment type="similarity">
    <text evidence="3">Belongs to the methyltransferase superfamily. Arsenite methyltransferase family.</text>
</comment>
<dbReference type="GO" id="GO:0030791">
    <property type="term" value="F:arsenite methyltransferase activity"/>
    <property type="evidence" value="ECO:0007669"/>
    <property type="project" value="UniProtKB-EC"/>
</dbReference>
<evidence type="ECO:0000256" key="5">
    <source>
        <dbReference type="ARBA" id="ARBA00034545"/>
    </source>
</evidence>
<dbReference type="PANTHER" id="PTHR43675">
    <property type="entry name" value="ARSENITE METHYLTRANSFERASE"/>
    <property type="match status" value="1"/>
</dbReference>
<gene>
    <name evidence="10" type="primary">arsM_6</name>
    <name evidence="10" type="ORF">SDC9_24481</name>
</gene>
<dbReference type="SUPFAM" id="SSF53335">
    <property type="entry name" value="S-adenosyl-L-methionine-dependent methyltransferases"/>
    <property type="match status" value="1"/>
</dbReference>
<evidence type="ECO:0000256" key="2">
    <source>
        <dbReference type="ARBA" id="ARBA00022691"/>
    </source>
</evidence>
<dbReference type="PANTHER" id="PTHR43675:SF8">
    <property type="entry name" value="ARSENITE METHYLTRANSFERASE"/>
    <property type="match status" value="1"/>
</dbReference>
<dbReference type="NCBIfam" id="NF008823">
    <property type="entry name" value="PRK11873.1"/>
    <property type="match status" value="1"/>
</dbReference>
<evidence type="ECO:0000256" key="8">
    <source>
        <dbReference type="ARBA" id="ARBA00048428"/>
    </source>
</evidence>
<evidence type="ECO:0000256" key="3">
    <source>
        <dbReference type="ARBA" id="ARBA00034487"/>
    </source>
</evidence>
<evidence type="ECO:0000256" key="6">
    <source>
        <dbReference type="ARBA" id="ARBA00047941"/>
    </source>
</evidence>
<keyword evidence="10" id="KW-0489">Methyltransferase</keyword>
<name>A0A644UIA0_9ZZZZ</name>
<reference evidence="10" key="1">
    <citation type="submission" date="2019-08" db="EMBL/GenBank/DDBJ databases">
        <authorList>
            <person name="Kucharzyk K."/>
            <person name="Murdoch R.W."/>
            <person name="Higgins S."/>
            <person name="Loffler F."/>
        </authorList>
    </citation>
    <scope>NUCLEOTIDE SEQUENCE</scope>
</reference>
<feature type="domain" description="Methyltransferase" evidence="9">
    <location>
        <begin position="86"/>
        <end position="232"/>
    </location>
</feature>
<organism evidence="10">
    <name type="scientific">bioreactor metagenome</name>
    <dbReference type="NCBI Taxonomy" id="1076179"/>
    <lineage>
        <taxon>unclassified sequences</taxon>
        <taxon>metagenomes</taxon>
        <taxon>ecological metagenomes</taxon>
    </lineage>
</organism>